<evidence type="ECO:0000256" key="5">
    <source>
        <dbReference type="ARBA" id="ARBA00022989"/>
    </source>
</evidence>
<evidence type="ECO:0000256" key="1">
    <source>
        <dbReference type="ARBA" id="ARBA00004651"/>
    </source>
</evidence>
<protein>
    <submittedName>
        <fullName evidence="8">Uncharacterized protein</fullName>
    </submittedName>
</protein>
<dbReference type="AlphaFoldDB" id="A0AAX4HNR9"/>
<keyword evidence="3" id="KW-1003">Cell membrane</keyword>
<keyword evidence="6 7" id="KW-0472">Membrane</keyword>
<evidence type="ECO:0000313" key="8">
    <source>
        <dbReference type="EMBL" id="WPU64897.1"/>
    </source>
</evidence>
<proteinExistence type="inferred from homology"/>
<dbReference type="Proteomes" id="UP001324634">
    <property type="component" value="Chromosome"/>
</dbReference>
<feature type="transmembrane region" description="Helical" evidence="7">
    <location>
        <begin position="12"/>
        <end position="32"/>
    </location>
</feature>
<keyword evidence="4 7" id="KW-0812">Transmembrane</keyword>
<evidence type="ECO:0000256" key="6">
    <source>
        <dbReference type="ARBA" id="ARBA00023136"/>
    </source>
</evidence>
<dbReference type="KEGG" id="psti:SOO65_19565"/>
<keyword evidence="9" id="KW-1185">Reference proteome</keyword>
<evidence type="ECO:0000256" key="2">
    <source>
        <dbReference type="ARBA" id="ARBA00005779"/>
    </source>
</evidence>
<feature type="transmembrane region" description="Helical" evidence="7">
    <location>
        <begin position="192"/>
        <end position="211"/>
    </location>
</feature>
<organism evidence="8 9">
    <name type="scientific">Peredibacter starrii</name>
    <dbReference type="NCBI Taxonomy" id="28202"/>
    <lineage>
        <taxon>Bacteria</taxon>
        <taxon>Pseudomonadati</taxon>
        <taxon>Bdellovibrionota</taxon>
        <taxon>Bacteriovoracia</taxon>
        <taxon>Bacteriovoracales</taxon>
        <taxon>Bacteriovoracaceae</taxon>
        <taxon>Peredibacter</taxon>
    </lineage>
</organism>
<feature type="transmembrane region" description="Helical" evidence="7">
    <location>
        <begin position="123"/>
        <end position="139"/>
    </location>
</feature>
<dbReference type="InterPro" id="IPR007140">
    <property type="entry name" value="DUF350"/>
</dbReference>
<dbReference type="PANTHER" id="PTHR40043">
    <property type="entry name" value="UPF0719 INNER MEMBRANE PROTEIN YJFL"/>
    <property type="match status" value="1"/>
</dbReference>
<keyword evidence="5 7" id="KW-1133">Transmembrane helix</keyword>
<evidence type="ECO:0000256" key="7">
    <source>
        <dbReference type="SAM" id="Phobius"/>
    </source>
</evidence>
<comment type="similarity">
    <text evidence="2">Belongs to the UPF0719 family.</text>
</comment>
<reference evidence="8 9" key="1">
    <citation type="submission" date="2023-11" db="EMBL/GenBank/DDBJ databases">
        <title>Peredibacter starrii A3.12.</title>
        <authorList>
            <person name="Mitchell R.J."/>
        </authorList>
    </citation>
    <scope>NUCLEOTIDE SEQUENCE [LARGE SCALE GENOMIC DNA]</scope>
    <source>
        <strain evidence="8 9">A3.12</strain>
    </source>
</reference>
<evidence type="ECO:0000256" key="4">
    <source>
        <dbReference type="ARBA" id="ARBA00022692"/>
    </source>
</evidence>
<accession>A0AAX4HNR9</accession>
<feature type="transmembrane region" description="Helical" evidence="7">
    <location>
        <begin position="217"/>
        <end position="238"/>
    </location>
</feature>
<feature type="transmembrane region" description="Helical" evidence="7">
    <location>
        <begin position="78"/>
        <end position="111"/>
    </location>
</feature>
<dbReference type="GO" id="GO:0005886">
    <property type="term" value="C:plasma membrane"/>
    <property type="evidence" value="ECO:0007669"/>
    <property type="project" value="UniProtKB-SubCell"/>
</dbReference>
<evidence type="ECO:0000256" key="3">
    <source>
        <dbReference type="ARBA" id="ARBA00022475"/>
    </source>
</evidence>
<dbReference type="RefSeq" id="WP_321394577.1">
    <property type="nucleotide sequence ID" value="NZ_CP139487.1"/>
</dbReference>
<dbReference type="EMBL" id="CP139487">
    <property type="protein sequence ID" value="WPU64897.1"/>
    <property type="molecule type" value="Genomic_DNA"/>
</dbReference>
<dbReference type="Pfam" id="PF03994">
    <property type="entry name" value="DUF350"/>
    <property type="match status" value="2"/>
</dbReference>
<feature type="transmembrane region" description="Helical" evidence="7">
    <location>
        <begin position="53"/>
        <end position="72"/>
    </location>
</feature>
<sequence>MAEIFDRLVIRLLLAIFVCFMIWVYRYAHVIFYPTVKRQVLKKINPAENPADALHLFSRLVGIALIFSSISFNEASGFFLSIFHFAVWGTIAIVLYLLSLFIIESIVFYNFDYTDEILKRKNMCYAFISFCHAIVIAYLTRTVMLEAENSLVILLVLWLYMLVIVGFSVKYFTLISRLTFNKLMMQKNLSLCFAYGGFTLGAGFIIASCFDQEHYDITVYCIQVLLKTILSLIIFPIFKKGLMKIFPVKLGEERGHEGLIEEDRQSYGYGFYEGAVFIAGAILTTMIVNRIQFGTIYPFF</sequence>
<name>A0AAX4HNR9_9BACT</name>
<feature type="transmembrane region" description="Helical" evidence="7">
    <location>
        <begin position="151"/>
        <end position="172"/>
    </location>
</feature>
<gene>
    <name evidence="8" type="ORF">SOO65_19565</name>
</gene>
<dbReference type="PANTHER" id="PTHR40043:SF1">
    <property type="entry name" value="UPF0719 INNER MEMBRANE PROTEIN YJFL"/>
    <property type="match status" value="1"/>
</dbReference>
<comment type="subcellular location">
    <subcellularLocation>
        <location evidence="1">Cell membrane</location>
        <topology evidence="1">Multi-pass membrane protein</topology>
    </subcellularLocation>
</comment>
<evidence type="ECO:0000313" key="9">
    <source>
        <dbReference type="Proteomes" id="UP001324634"/>
    </source>
</evidence>